<evidence type="ECO:0000313" key="2">
    <source>
        <dbReference type="Proteomes" id="UP001321520"/>
    </source>
</evidence>
<name>A0ABY9EE79_9GAMM</name>
<protein>
    <recommendedName>
        <fullName evidence="3">HEAT repeat domain-containing protein</fullName>
    </recommendedName>
</protein>
<dbReference type="EMBL" id="CP098023">
    <property type="protein sequence ID" value="WKD49670.1"/>
    <property type="molecule type" value="Genomic_DNA"/>
</dbReference>
<keyword evidence="2" id="KW-1185">Reference proteome</keyword>
<accession>A0ABY9EE79</accession>
<dbReference type="Proteomes" id="UP001321520">
    <property type="component" value="Chromosome"/>
</dbReference>
<reference evidence="1 2" key="1">
    <citation type="submission" date="2022-05" db="EMBL/GenBank/DDBJ databases">
        <title>Microbulbifer sp. nov., isolated from sponge.</title>
        <authorList>
            <person name="Gao L."/>
        </authorList>
    </citation>
    <scope>NUCLEOTIDE SEQUENCE [LARGE SCALE GENOMIC DNA]</scope>
    <source>
        <strain evidence="1 2">MI-G</strain>
    </source>
</reference>
<evidence type="ECO:0008006" key="3">
    <source>
        <dbReference type="Google" id="ProtNLM"/>
    </source>
</evidence>
<sequence>MSETVTPDGLTDTISQLKEAHADGIAEAHAALQVAMSGHEGCLRTDEPLQVDWADAVWADFVDLLSHKNNHVRSIAGHMLSNLSYSTDPVRVLRDFGELEAVTHDEKFVTARHVLQSLWKVGLSAGKLRARYLQSCRDRYGFCPSEKNATLIRYDILVGMRSLFDITADVSLRELAGELIALETDEKYRKKYAAAWRDAMQESAK</sequence>
<gene>
    <name evidence="1" type="ORF">M8T91_17545</name>
</gene>
<organism evidence="1 2">
    <name type="scientific">Microbulbifer spongiae</name>
    <dbReference type="NCBI Taxonomy" id="2944933"/>
    <lineage>
        <taxon>Bacteria</taxon>
        <taxon>Pseudomonadati</taxon>
        <taxon>Pseudomonadota</taxon>
        <taxon>Gammaproteobacteria</taxon>
        <taxon>Cellvibrionales</taxon>
        <taxon>Microbulbiferaceae</taxon>
        <taxon>Microbulbifer</taxon>
    </lineage>
</organism>
<evidence type="ECO:0000313" key="1">
    <source>
        <dbReference type="EMBL" id="WKD49670.1"/>
    </source>
</evidence>
<proteinExistence type="predicted"/>
<dbReference type="RefSeq" id="WP_301415522.1">
    <property type="nucleotide sequence ID" value="NZ_CP098023.1"/>
</dbReference>